<feature type="region of interest" description="Disordered" evidence="1">
    <location>
        <begin position="262"/>
        <end position="315"/>
    </location>
</feature>
<feature type="region of interest" description="Disordered" evidence="1">
    <location>
        <begin position="66"/>
        <end position="85"/>
    </location>
</feature>
<dbReference type="EMBL" id="JACEEZ010019963">
    <property type="protein sequence ID" value="KAG0715161.1"/>
    <property type="molecule type" value="Genomic_DNA"/>
</dbReference>
<keyword evidence="3" id="KW-1185">Reference proteome</keyword>
<reference evidence="2" key="1">
    <citation type="submission" date="2020-07" db="EMBL/GenBank/DDBJ databases">
        <title>The High-quality genome of the commercially important snow crab, Chionoecetes opilio.</title>
        <authorList>
            <person name="Jeong J.-H."/>
            <person name="Ryu S."/>
        </authorList>
    </citation>
    <scope>NUCLEOTIDE SEQUENCE</scope>
    <source>
        <strain evidence="2">MADBK_172401_WGS</strain>
        <tissue evidence="2">Digestive gland</tissue>
    </source>
</reference>
<protein>
    <submittedName>
        <fullName evidence="2">Uncharacterized protein</fullName>
    </submittedName>
</protein>
<feature type="region of interest" description="Disordered" evidence="1">
    <location>
        <begin position="1"/>
        <end position="22"/>
    </location>
</feature>
<proteinExistence type="predicted"/>
<dbReference type="AlphaFoldDB" id="A0A8J4XWX8"/>
<dbReference type="Proteomes" id="UP000770661">
    <property type="component" value="Unassembled WGS sequence"/>
</dbReference>
<gene>
    <name evidence="2" type="ORF">GWK47_012603</name>
</gene>
<sequence length="315" mass="34050">MKLQQPFMVHSRRSQDVEAGGSDFSTQNSLPLWTAQIVDWHSRSCSTVQDFNLACLNHRRRSIPSGKGALARRGTRGGRGGGLERPPVGLYESAFEAHLASILPKHHLGVEVERTTSHGPLFCLPPLWRRRASPLSPENTPIPPHLCLPEEPRSAPPLIIMNIPGLKSCPEVVVQVFTVGAAVSRVHWGNAGGTAVHGAAKSGFLGVLACCLAVGIPRTQWVWGRDVLDPLWAPHLLSAALPPIPPLVDYLWDPCKSPREMSHVKATGPHSLSPPGPKSSPKPPWDPVVPISPHVPFSPPGTHPSPISPWGPRFP</sequence>
<organism evidence="2 3">
    <name type="scientific">Chionoecetes opilio</name>
    <name type="common">Atlantic snow crab</name>
    <name type="synonym">Cancer opilio</name>
    <dbReference type="NCBI Taxonomy" id="41210"/>
    <lineage>
        <taxon>Eukaryota</taxon>
        <taxon>Metazoa</taxon>
        <taxon>Ecdysozoa</taxon>
        <taxon>Arthropoda</taxon>
        <taxon>Crustacea</taxon>
        <taxon>Multicrustacea</taxon>
        <taxon>Malacostraca</taxon>
        <taxon>Eumalacostraca</taxon>
        <taxon>Eucarida</taxon>
        <taxon>Decapoda</taxon>
        <taxon>Pleocyemata</taxon>
        <taxon>Brachyura</taxon>
        <taxon>Eubrachyura</taxon>
        <taxon>Majoidea</taxon>
        <taxon>Majidae</taxon>
        <taxon>Chionoecetes</taxon>
    </lineage>
</organism>
<name>A0A8J4XWX8_CHIOP</name>
<feature type="compositionally biased region" description="Pro residues" evidence="1">
    <location>
        <begin position="272"/>
        <end position="287"/>
    </location>
</feature>
<evidence type="ECO:0000313" key="3">
    <source>
        <dbReference type="Proteomes" id="UP000770661"/>
    </source>
</evidence>
<comment type="caution">
    <text evidence="2">The sequence shown here is derived from an EMBL/GenBank/DDBJ whole genome shotgun (WGS) entry which is preliminary data.</text>
</comment>
<evidence type="ECO:0000256" key="1">
    <source>
        <dbReference type="SAM" id="MobiDB-lite"/>
    </source>
</evidence>
<feature type="compositionally biased region" description="Pro residues" evidence="1">
    <location>
        <begin position="296"/>
        <end position="315"/>
    </location>
</feature>
<evidence type="ECO:0000313" key="2">
    <source>
        <dbReference type="EMBL" id="KAG0715161.1"/>
    </source>
</evidence>
<accession>A0A8J4XWX8</accession>